<evidence type="ECO:0000313" key="1">
    <source>
        <dbReference type="EMBL" id="DAF99428.1"/>
    </source>
</evidence>
<name>A0A8S5UYA9_9CAUD</name>
<protein>
    <submittedName>
        <fullName evidence="1">Uncharacterized protein</fullName>
    </submittedName>
</protein>
<dbReference type="EMBL" id="BK016165">
    <property type="protein sequence ID" value="DAF99428.1"/>
    <property type="molecule type" value="Genomic_DNA"/>
</dbReference>
<sequence length="41" mass="4336">MLRCSGKLLSLRTPPGKRYAPAGSAVCVVTFLLSLTREGVS</sequence>
<organism evidence="1">
    <name type="scientific">Siphoviridae sp. ctjKY6</name>
    <dbReference type="NCBI Taxonomy" id="2825631"/>
    <lineage>
        <taxon>Viruses</taxon>
        <taxon>Duplodnaviria</taxon>
        <taxon>Heunggongvirae</taxon>
        <taxon>Uroviricota</taxon>
        <taxon>Caudoviricetes</taxon>
    </lineage>
</organism>
<reference evidence="1" key="1">
    <citation type="journal article" date="2021" name="Proc. Natl. Acad. Sci. U.S.A.">
        <title>A Catalog of Tens of Thousands of Viruses from Human Metagenomes Reveals Hidden Associations with Chronic Diseases.</title>
        <authorList>
            <person name="Tisza M.J."/>
            <person name="Buck C.B."/>
        </authorList>
    </citation>
    <scope>NUCLEOTIDE SEQUENCE</scope>
    <source>
        <strain evidence="1">CtjKY6</strain>
    </source>
</reference>
<accession>A0A8S5UYA9</accession>
<proteinExistence type="predicted"/>